<evidence type="ECO:0000313" key="2">
    <source>
        <dbReference type="EMBL" id="AAQ58518.1"/>
    </source>
</evidence>
<reference evidence="2 3" key="1">
    <citation type="journal article" date="2003" name="Proc. Natl. Acad. Sci. U.S.A.">
        <title>The complete genome sequence of Chromobacterium violaceum reveals remarkable and exploitable bacterial adaptability.</title>
        <authorList>
            <person name="Vasconcelos A.T.R."/>
            <person name="de Almeida D.F."/>
            <person name="Almeida F.C."/>
            <person name="de Almeida L.G.P."/>
            <person name="de Almeida R."/>
            <person name="Goncalves J.A.A."/>
            <person name="Andrade E.M."/>
            <person name="Antonio R.V."/>
            <person name="Araripe J."/>
            <person name="de Araujo M.F.F."/>
            <person name="Filho S.A."/>
            <person name="Azevedo V."/>
            <person name="Batista A.J."/>
            <person name="Bataus L.A.M."/>
            <person name="Batista J.S."/>
            <person name="Belo A."/>
            <person name="vander Berg C."/>
            <person name="Blamey J."/>
            <person name="Bogo M."/>
            <person name="Bonato S."/>
            <person name="Bordignon J."/>
            <person name="Brito C.A."/>
            <person name="Brocchi M."/>
            <person name="Burity H.A."/>
            <person name="Camargo A.A."/>
            <person name="Cardoso D.D.P."/>
            <person name="Carneiro N.P."/>
            <person name="Carraro D.M."/>
            <person name="Carvalho C.M.B."/>
            <person name="Cascardo J.C.M."/>
            <person name="Cavada B.S."/>
            <person name="Chueire L.M.O."/>
            <person name="Pasa T.B.C."/>
            <person name="Duran N."/>
            <person name="Fagundes N."/>
            <person name="Falcao C.L."/>
            <person name="Fantinatti F."/>
            <person name="Farias I.P."/>
            <person name="Felipe M.S.S."/>
            <person name="Ferrari L.P."/>
            <person name="Ferro J.A."/>
            <person name="Ferro M.I.T."/>
            <person name="Franco G.R."/>
            <person name="Freitas N.S.A."/>
            <person name="Furlan L.R."/>
            <person name="Gazzinelli R.T."/>
            <person name="Gomes E.A."/>
            <person name="Goncalves P.R."/>
            <person name="Grangeiro T.B."/>
            <person name="Grattapaglia D."/>
            <person name="Grisard E.C."/>
            <person name="Guimaraes C.T."/>
            <person name="Hanna E.S."/>
            <person name="Hungria M."/>
            <person name="Jardim S.N."/>
            <person name="Laurino J."/>
            <person name="Leoi L.C.T."/>
            <person name="Fassarella L."/>
            <person name="Lima A."/>
            <person name="Loureiro M.F."/>
            <person name="Lyra M.C.P."/>
            <person name="Macedo M."/>
            <person name="Madeira H.M.F."/>
            <person name="Manfio G.P."/>
            <person name="Maranhao A.Q."/>
            <person name="Martins W.S."/>
            <person name="di Mauro S.M.Z."/>
            <person name="de Medeiros S.R.B."/>
            <person name="Meissner R.D.V."/>
            <person name="Menck C.F.M."/>
            <person name="Moreira M.A.M."/>
            <person name="Nascimento F.F."/>
            <person name="Nicolas M.F."/>
            <person name="Oliveira J.G."/>
            <person name="Oliveira S.C."/>
            <person name="Paixao R.F.C."/>
            <person name="Parente J.A."/>
            <person name="Pedrosa F.O."/>
            <person name="Pena S.J.D."/>
            <person name="Perreira J.O."/>
            <person name="Perreira M."/>
            <person name="Pinto L.S.R.C."/>
            <person name="Pinto L.S."/>
            <person name="Porto J.I.R."/>
            <person name="Potrich D.P."/>
            <person name="Neto C.E.R."/>
            <person name="Reis A.M.M."/>
            <person name="Rigo L.U."/>
            <person name="Rondinelli E."/>
            <person name="dos Santos E.B.P."/>
            <person name="Santos F.R."/>
            <person name="Schneider M.P.C."/>
            <person name="Seuanez H.N."/>
            <person name="Silva A.M.R."/>
            <person name="da Silva A.L.C."/>
            <person name="Silva D.W."/>
            <person name="Silva R."/>
            <person name="Simoes I.C."/>
            <person name="Simon D."/>
            <person name="Soares C.M.A."/>
            <person name="Soares R.B.A."/>
            <person name="Souza E.M."/>
            <person name="Souza K.R.L."/>
            <person name="Souza R.C."/>
            <person name="Steffens M.B.R."/>
            <person name="Steindel M."/>
            <person name="Teixeira S.R."/>
            <person name="Urmenyi T."/>
            <person name="Vettore A."/>
            <person name="Wassem R."/>
            <person name="Zaha A."/>
            <person name="Simpson A.J.G."/>
        </authorList>
    </citation>
    <scope>NUCLEOTIDE SEQUENCE [LARGE SCALE GENOMIC DNA]</scope>
    <source>
        <strain evidence="3">ATCC 12472 / DSM 30191 / JCM 1249 / NBRC 12614 / NCIMB 9131 / NCTC 9757</strain>
    </source>
</reference>
<dbReference type="eggNOG" id="ENOG5032VUI">
    <property type="taxonomic scope" value="Bacteria"/>
</dbReference>
<keyword evidence="3" id="KW-1185">Reference proteome</keyword>
<dbReference type="HOGENOM" id="CLU_1021948_0_0_4"/>
<evidence type="ECO:0000256" key="1">
    <source>
        <dbReference type="SAM" id="MobiDB-lite"/>
    </source>
</evidence>
<dbReference type="Proteomes" id="UP000001424">
    <property type="component" value="Chromosome"/>
</dbReference>
<protein>
    <submittedName>
        <fullName evidence="2">Uncharacterized protein</fullName>
    </submittedName>
</protein>
<dbReference type="STRING" id="243365.CV_0843"/>
<dbReference type="RefSeq" id="WP_011134398.1">
    <property type="nucleotide sequence ID" value="NC_005085.1"/>
</dbReference>
<dbReference type="Pfam" id="PF18928">
    <property type="entry name" value="DUF5677"/>
    <property type="match status" value="1"/>
</dbReference>
<dbReference type="KEGG" id="cvi:CV_0843"/>
<dbReference type="InterPro" id="IPR043733">
    <property type="entry name" value="DUF5677"/>
</dbReference>
<dbReference type="EMBL" id="AE016825">
    <property type="protein sequence ID" value="AAQ58518.1"/>
    <property type="molecule type" value="Genomic_DNA"/>
</dbReference>
<feature type="region of interest" description="Disordered" evidence="1">
    <location>
        <begin position="1"/>
        <end position="23"/>
    </location>
</feature>
<organism evidence="2 3">
    <name type="scientific">Chromobacterium violaceum (strain ATCC 12472 / DSM 30191 / JCM 1249 / CCUG 213 / NBRC 12614 / NCIMB 9131 / NCTC 9757 / MK)</name>
    <dbReference type="NCBI Taxonomy" id="243365"/>
    <lineage>
        <taxon>Bacteria</taxon>
        <taxon>Pseudomonadati</taxon>
        <taxon>Pseudomonadota</taxon>
        <taxon>Betaproteobacteria</taxon>
        <taxon>Neisseriales</taxon>
        <taxon>Chromobacteriaceae</taxon>
        <taxon>Chromobacterium</taxon>
    </lineage>
</organism>
<dbReference type="OrthoDB" id="6910659at2"/>
<gene>
    <name evidence="2" type="ordered locus">CV_0843</name>
</gene>
<sequence>MSHRHAKKHKRSKKGQNVPPSDSQEIVRIGSALLDPETQKIVVFTENMLLNQLRRDGPKIEASFDRLCEDDLIQLSALFSKTNGLIYSGLTIASREEDELRIACAQLLMNASNSFGAAVAVLRMGYVLQPGIILRSLLEAVSTALYLIQNPNHLPSYQNHTLQSQKTIAVAKKAVPPLGSLYGHFSDNFAHIGRLHKSITPVNEYSEENDALTVNLSSLRIAAWLLYVTAELLFNELLEVPRYWQAVKQGYMYNPSEEEKAWMKSYFQMEKL</sequence>
<dbReference type="AlphaFoldDB" id="Q7NZS8"/>
<proteinExistence type="predicted"/>
<evidence type="ECO:0000313" key="3">
    <source>
        <dbReference type="Proteomes" id="UP000001424"/>
    </source>
</evidence>
<accession>Q7NZS8</accession>
<feature type="compositionally biased region" description="Basic residues" evidence="1">
    <location>
        <begin position="1"/>
        <end position="14"/>
    </location>
</feature>
<name>Q7NZS8_CHRVO</name>